<dbReference type="Gene3D" id="2.60.120.620">
    <property type="entry name" value="q2cbj1_9rhob like domain"/>
    <property type="match status" value="1"/>
</dbReference>
<dbReference type="Proteomes" id="UP001629113">
    <property type="component" value="Unassembled WGS sequence"/>
</dbReference>
<dbReference type="Pfam" id="PF05721">
    <property type="entry name" value="PhyH"/>
    <property type="match status" value="1"/>
</dbReference>
<dbReference type="PANTHER" id="PTHR40470">
    <property type="entry name" value="PHYTANOYL-COA DIOXYGENASE FAMILY PROTEIN (AFU_ORTHOLOGUE AFUA_2G15850)"/>
    <property type="match status" value="1"/>
</dbReference>
<sequence>MESPTPSYLEQLNRDGFVLVPNLLTPGELETLRSASQAVTANARAGNWPHVRTLPKQFPPWTTADDGESNPARQGIWGVQFLMHPAQTCQAAFVRSYFAPRLLDTVKQLLQCADDDLVMELYNVLVRPDADFALRWHRDGIAATATDDEELHRLRAPAWHAQWNVALYDDASLVVVPGSHRRARTATERQADPFDDHLPGQLTVRVRAGDAVFYNNNILHRGVYDANTDRLTLHGSMGHVKGSALRARNVLQHGVRDWVGDVDLSVLPTEEERVRAEGMRDRLVKMGLESGDVGYSLTE</sequence>
<gene>
    <name evidence="1" type="ORF">PVAG01_07309</name>
</gene>
<comment type="caution">
    <text evidence="1">The sequence shown here is derived from an EMBL/GenBank/DDBJ whole genome shotgun (WGS) entry which is preliminary data.</text>
</comment>
<evidence type="ECO:0000313" key="2">
    <source>
        <dbReference type="Proteomes" id="UP001629113"/>
    </source>
</evidence>
<dbReference type="EMBL" id="JBFCZG010000006">
    <property type="protein sequence ID" value="KAL3420864.1"/>
    <property type="molecule type" value="Genomic_DNA"/>
</dbReference>
<dbReference type="PANTHER" id="PTHR40470:SF1">
    <property type="entry name" value="PHYTANOYL-COA DIOXYGENASE FAMILY PROTEIN (AFU_ORTHOLOGUE AFUA_2G15850)"/>
    <property type="match status" value="1"/>
</dbReference>
<accession>A0ABR4PC23</accession>
<keyword evidence="1" id="KW-0560">Oxidoreductase</keyword>
<dbReference type="GO" id="GO:0051213">
    <property type="term" value="F:dioxygenase activity"/>
    <property type="evidence" value="ECO:0007669"/>
    <property type="project" value="UniProtKB-KW"/>
</dbReference>
<reference evidence="1 2" key="1">
    <citation type="submission" date="2024-06" db="EMBL/GenBank/DDBJ databases">
        <title>Complete genome of Phlyctema vagabunda strain 19-DSS-EL-015.</title>
        <authorList>
            <person name="Fiorenzani C."/>
        </authorList>
    </citation>
    <scope>NUCLEOTIDE SEQUENCE [LARGE SCALE GENOMIC DNA]</scope>
    <source>
        <strain evidence="1 2">19-DSS-EL-015</strain>
    </source>
</reference>
<protein>
    <submittedName>
        <fullName evidence="1">Phytanoyl-CoA dioxygenase</fullName>
    </submittedName>
</protein>
<proteinExistence type="predicted"/>
<dbReference type="InterPro" id="IPR008775">
    <property type="entry name" value="Phytyl_CoA_dOase-like"/>
</dbReference>
<keyword evidence="1" id="KW-0223">Dioxygenase</keyword>
<keyword evidence="2" id="KW-1185">Reference proteome</keyword>
<name>A0ABR4PC23_9HELO</name>
<organism evidence="1 2">
    <name type="scientific">Phlyctema vagabunda</name>
    <dbReference type="NCBI Taxonomy" id="108571"/>
    <lineage>
        <taxon>Eukaryota</taxon>
        <taxon>Fungi</taxon>
        <taxon>Dikarya</taxon>
        <taxon>Ascomycota</taxon>
        <taxon>Pezizomycotina</taxon>
        <taxon>Leotiomycetes</taxon>
        <taxon>Helotiales</taxon>
        <taxon>Dermateaceae</taxon>
        <taxon>Phlyctema</taxon>
    </lineage>
</organism>
<evidence type="ECO:0000313" key="1">
    <source>
        <dbReference type="EMBL" id="KAL3420864.1"/>
    </source>
</evidence>
<dbReference type="SUPFAM" id="SSF51197">
    <property type="entry name" value="Clavaminate synthase-like"/>
    <property type="match status" value="1"/>
</dbReference>